<dbReference type="Pfam" id="PF00501">
    <property type="entry name" value="AMP-binding"/>
    <property type="match status" value="1"/>
</dbReference>
<keyword evidence="2" id="KW-0597">Phosphoprotein</keyword>
<dbReference type="InterPro" id="IPR036736">
    <property type="entry name" value="ACP-like_sf"/>
</dbReference>
<dbReference type="Gene3D" id="3.40.50.720">
    <property type="entry name" value="NAD(P)-binding Rossmann-like Domain"/>
    <property type="match status" value="1"/>
</dbReference>
<evidence type="ECO:0000259" key="3">
    <source>
        <dbReference type="PROSITE" id="PS50075"/>
    </source>
</evidence>
<dbReference type="SMART" id="SM00823">
    <property type="entry name" value="PKS_PP"/>
    <property type="match status" value="1"/>
</dbReference>
<dbReference type="Pfam" id="PF23562">
    <property type="entry name" value="AMP-binding_C_3"/>
    <property type="match status" value="1"/>
</dbReference>
<dbReference type="SUPFAM" id="SSF51735">
    <property type="entry name" value="NAD(P)-binding Rossmann-fold domains"/>
    <property type="match status" value="1"/>
</dbReference>
<evidence type="ECO:0000313" key="5">
    <source>
        <dbReference type="Proteomes" id="UP001303889"/>
    </source>
</evidence>
<dbReference type="PANTHER" id="PTHR43439">
    <property type="entry name" value="PHENYLACETATE-COENZYME A LIGASE"/>
    <property type="match status" value="1"/>
</dbReference>
<dbReference type="PROSITE" id="PS50075">
    <property type="entry name" value="CARRIER"/>
    <property type="match status" value="1"/>
</dbReference>
<keyword evidence="1" id="KW-0596">Phosphopantetheine</keyword>
<dbReference type="Pfam" id="PF07993">
    <property type="entry name" value="NAD_binding_4"/>
    <property type="match status" value="1"/>
</dbReference>
<dbReference type="GO" id="GO:0031177">
    <property type="term" value="F:phosphopantetheine binding"/>
    <property type="evidence" value="ECO:0007669"/>
    <property type="project" value="InterPro"/>
</dbReference>
<dbReference type="AlphaFoldDB" id="A0AAN6MGX3"/>
<dbReference type="InterPro" id="IPR042099">
    <property type="entry name" value="ANL_N_sf"/>
</dbReference>
<dbReference type="PANTHER" id="PTHR43439:SF2">
    <property type="entry name" value="ENZYME, PUTATIVE (JCVI)-RELATED"/>
    <property type="match status" value="1"/>
</dbReference>
<reference evidence="4" key="2">
    <citation type="submission" date="2023-05" db="EMBL/GenBank/DDBJ databases">
        <authorList>
            <consortium name="Lawrence Berkeley National Laboratory"/>
            <person name="Steindorff A."/>
            <person name="Hensen N."/>
            <person name="Bonometti L."/>
            <person name="Westerberg I."/>
            <person name="Brannstrom I.O."/>
            <person name="Guillou S."/>
            <person name="Cros-Aarteil S."/>
            <person name="Calhoun S."/>
            <person name="Haridas S."/>
            <person name="Kuo A."/>
            <person name="Mondo S."/>
            <person name="Pangilinan J."/>
            <person name="Riley R."/>
            <person name="Labutti K."/>
            <person name="Andreopoulos B."/>
            <person name="Lipzen A."/>
            <person name="Chen C."/>
            <person name="Yanf M."/>
            <person name="Daum C."/>
            <person name="Ng V."/>
            <person name="Clum A."/>
            <person name="Ohm R."/>
            <person name="Martin F."/>
            <person name="Silar P."/>
            <person name="Natvig D."/>
            <person name="Lalanne C."/>
            <person name="Gautier V."/>
            <person name="Ament-Velasquez S.L."/>
            <person name="Kruys A."/>
            <person name="Hutchinson M.I."/>
            <person name="Powell A.J."/>
            <person name="Barry K."/>
            <person name="Miller A.N."/>
            <person name="Grigoriev I.V."/>
            <person name="Debuchy R."/>
            <person name="Gladieux P."/>
            <person name="Thoren M.H."/>
            <person name="Johannesson H."/>
        </authorList>
    </citation>
    <scope>NUCLEOTIDE SEQUENCE</scope>
    <source>
        <strain evidence="4">CBS 103.79</strain>
    </source>
</reference>
<accession>A0AAN6MGX3</accession>
<dbReference type="InterPro" id="IPR000873">
    <property type="entry name" value="AMP-dep_synth/lig_dom"/>
</dbReference>
<dbReference type="PROSITE" id="PS00455">
    <property type="entry name" value="AMP_BINDING"/>
    <property type="match status" value="1"/>
</dbReference>
<organism evidence="4 5">
    <name type="scientific">Staphylotrichum tortipilum</name>
    <dbReference type="NCBI Taxonomy" id="2831512"/>
    <lineage>
        <taxon>Eukaryota</taxon>
        <taxon>Fungi</taxon>
        <taxon>Dikarya</taxon>
        <taxon>Ascomycota</taxon>
        <taxon>Pezizomycotina</taxon>
        <taxon>Sordariomycetes</taxon>
        <taxon>Sordariomycetidae</taxon>
        <taxon>Sordariales</taxon>
        <taxon>Chaetomiaceae</taxon>
        <taxon>Staphylotrichum</taxon>
    </lineage>
</organism>
<dbReference type="Proteomes" id="UP001303889">
    <property type="component" value="Unassembled WGS sequence"/>
</dbReference>
<proteinExistence type="predicted"/>
<keyword evidence="5" id="KW-1185">Reference proteome</keyword>
<dbReference type="InterPro" id="IPR051414">
    <property type="entry name" value="Adenylate-forming_Reductase"/>
</dbReference>
<dbReference type="Gene3D" id="1.10.1200.10">
    <property type="entry name" value="ACP-like"/>
    <property type="match status" value="1"/>
</dbReference>
<sequence length="1059" mass="115345">MGSSAPSFLSPDSLVDDLAARIPDNVWAKAPVSADQGPAVWQDITWRQLRVAVDFTARWMENELGVGDGHEPIAYTGPNDIRYPIIIMAALKAGHKSFLTSPRNSLEGNLALLRTTKCTKFVFTPEFRAMGDGLAAAAPQVKTLQVPDVGDMLASASADPYESRFGGHMQDHETVMILHTSGTTGLPKPVYLKAGVLRGSVKNISLPTPEERENILVAMCKSPMLLTSIPFFHIFGIMLFSRSLYHQGPLVLLPAGKPPTAELLLEAISNTKPTALACTPSLLEDMCGISGGLEGLATIEHVIYGGAPLAQSCGNTITKVTTLTNGIGSTEAFNIPNMVPADPAEWEYFEWNPNVGIVMELTTDGDDSGLAELVIHRQPENDHQLVFHNYPDLTEWRSNDLYERHPSKPALWRYVGRADDVIVLSNGEKVQPVSFEKAIEGHAWVRGALMVGSGQFQTALIIEPHPEHANHGADEFLDELWPWVDQANQQYQAHARVWRSLVSITSPDRPFQRSPKGSVIRHATCRLYDAQIKLLYAMGNTTNDAQTHAAGLDLPQLRSTVRQAIRSVLGSRADALADDTDLFSLNTDSLQVLQIRQILSTTGILCAVRDVYQNPSVTRLAQHLHATLMSTANPAPTISREQLMSAMIHRHSNFAQPTTPLPAPPPRAQRSVLLVGSTGALGTHLLHCLLSHPHVGVIYALNRSRDATARQTASFREYGLDVEADLAVHPRVRFLTGETAQEGFGLGGEGYEELVREVDVLVLNAWPVNFNSALESFEGVMAGVKRCVEMAAGSARRAQVVFVSSVASATNYPAVRGRREGEGEGAVMVPEVFEFDNSLPERQGYGESKHVASSIIGRAVREGMLAGATVMRVGQLAGTAEAKGMWNTREWLPTLVKTSRFLGKIPTALGPALDQVAWVPVDLAAKAILDLSPLGSPTDDRSEGVLRCFNIVNPKPSPWSHLATIVQQYYAEQGLTVAAVSLDEWLEALKAVDETKAAEHADHYPALKLLDFFEGMKTGSEDGGCGFATEKGVERSATMTQLEPVGEPLMRKWLNEWSF</sequence>
<dbReference type="SUPFAM" id="SSF47336">
    <property type="entry name" value="ACP-like"/>
    <property type="match status" value="1"/>
</dbReference>
<comment type="caution">
    <text evidence="4">The sequence shown here is derived from an EMBL/GenBank/DDBJ whole genome shotgun (WGS) entry which is preliminary data.</text>
</comment>
<evidence type="ECO:0000256" key="1">
    <source>
        <dbReference type="ARBA" id="ARBA00022450"/>
    </source>
</evidence>
<reference evidence="4" key="1">
    <citation type="journal article" date="2023" name="Mol. Phylogenet. Evol.">
        <title>Genome-scale phylogeny and comparative genomics of the fungal order Sordariales.</title>
        <authorList>
            <person name="Hensen N."/>
            <person name="Bonometti L."/>
            <person name="Westerberg I."/>
            <person name="Brannstrom I.O."/>
            <person name="Guillou S."/>
            <person name="Cros-Aarteil S."/>
            <person name="Calhoun S."/>
            <person name="Haridas S."/>
            <person name="Kuo A."/>
            <person name="Mondo S."/>
            <person name="Pangilinan J."/>
            <person name="Riley R."/>
            <person name="LaButti K."/>
            <person name="Andreopoulos B."/>
            <person name="Lipzen A."/>
            <person name="Chen C."/>
            <person name="Yan M."/>
            <person name="Daum C."/>
            <person name="Ng V."/>
            <person name="Clum A."/>
            <person name="Steindorff A."/>
            <person name="Ohm R.A."/>
            <person name="Martin F."/>
            <person name="Silar P."/>
            <person name="Natvig D.O."/>
            <person name="Lalanne C."/>
            <person name="Gautier V."/>
            <person name="Ament-Velasquez S.L."/>
            <person name="Kruys A."/>
            <person name="Hutchinson M.I."/>
            <person name="Powell A.J."/>
            <person name="Barry K."/>
            <person name="Miller A.N."/>
            <person name="Grigoriev I.V."/>
            <person name="Debuchy R."/>
            <person name="Gladieux P."/>
            <person name="Hiltunen Thoren M."/>
            <person name="Johannesson H."/>
        </authorList>
    </citation>
    <scope>NUCLEOTIDE SEQUENCE</scope>
    <source>
        <strain evidence="4">CBS 103.79</strain>
    </source>
</reference>
<dbReference type="InterPro" id="IPR036291">
    <property type="entry name" value="NAD(P)-bd_dom_sf"/>
</dbReference>
<name>A0AAN6MGX3_9PEZI</name>
<dbReference type="SUPFAM" id="SSF56801">
    <property type="entry name" value="Acetyl-CoA synthetase-like"/>
    <property type="match status" value="1"/>
</dbReference>
<feature type="domain" description="Carrier" evidence="3">
    <location>
        <begin position="555"/>
        <end position="628"/>
    </location>
</feature>
<protein>
    <submittedName>
        <fullName evidence="4">Peptide synthetase</fullName>
    </submittedName>
</protein>
<gene>
    <name evidence="4" type="ORF">C8A05DRAFT_45559</name>
</gene>
<evidence type="ECO:0000256" key="2">
    <source>
        <dbReference type="ARBA" id="ARBA00022553"/>
    </source>
</evidence>
<dbReference type="Pfam" id="PF00550">
    <property type="entry name" value="PP-binding"/>
    <property type="match status" value="1"/>
</dbReference>
<dbReference type="Gene3D" id="3.40.50.12780">
    <property type="entry name" value="N-terminal domain of ligase-like"/>
    <property type="match status" value="1"/>
</dbReference>
<evidence type="ECO:0000313" key="4">
    <source>
        <dbReference type="EMBL" id="KAK3900646.1"/>
    </source>
</evidence>
<dbReference type="InterPro" id="IPR020845">
    <property type="entry name" value="AMP-binding_CS"/>
</dbReference>
<dbReference type="InterPro" id="IPR009081">
    <property type="entry name" value="PP-bd_ACP"/>
</dbReference>
<dbReference type="InterPro" id="IPR020806">
    <property type="entry name" value="PKS_PP-bd"/>
</dbReference>
<dbReference type="InterPro" id="IPR013120">
    <property type="entry name" value="FAR_NAD-bd"/>
</dbReference>
<dbReference type="EMBL" id="MU855651">
    <property type="protein sequence ID" value="KAK3900646.1"/>
    <property type="molecule type" value="Genomic_DNA"/>
</dbReference>